<feature type="transmembrane region" description="Helical" evidence="6">
    <location>
        <begin position="7"/>
        <end position="25"/>
    </location>
</feature>
<comment type="caution">
    <text evidence="7">The sequence shown here is derived from an EMBL/GenBank/DDBJ whole genome shotgun (WGS) entry which is preliminary data.</text>
</comment>
<dbReference type="GO" id="GO:0008324">
    <property type="term" value="F:monoatomic cation transmembrane transporter activity"/>
    <property type="evidence" value="ECO:0007669"/>
    <property type="project" value="InterPro"/>
</dbReference>
<organism evidence="7 8">
    <name type="scientific">Methanonatronarchaeum thermophilum</name>
    <dbReference type="NCBI Taxonomy" id="1927129"/>
    <lineage>
        <taxon>Archaea</taxon>
        <taxon>Methanobacteriati</taxon>
        <taxon>Methanobacteriota</taxon>
        <taxon>Methanonatronarchaeia</taxon>
        <taxon>Methanonatronarchaeales</taxon>
        <taxon>Methanonatronarchaeaceae</taxon>
        <taxon>Methanonatronarchaeum</taxon>
    </lineage>
</organism>
<dbReference type="PIRSF" id="PIRSF019239">
    <property type="entry name" value="MrpE"/>
    <property type="match status" value="1"/>
</dbReference>
<dbReference type="Pfam" id="PF01899">
    <property type="entry name" value="MNHE"/>
    <property type="match status" value="1"/>
</dbReference>
<evidence type="ECO:0000313" key="8">
    <source>
        <dbReference type="Proteomes" id="UP000195137"/>
    </source>
</evidence>
<name>A0A1Y3GIE6_9EURY</name>
<dbReference type="Proteomes" id="UP000195137">
    <property type="component" value="Unassembled WGS sequence"/>
</dbReference>
<dbReference type="GO" id="GO:0005886">
    <property type="term" value="C:plasma membrane"/>
    <property type="evidence" value="ECO:0007669"/>
    <property type="project" value="UniProtKB-SubCell"/>
</dbReference>
<evidence type="ECO:0000256" key="5">
    <source>
        <dbReference type="ARBA" id="ARBA00023136"/>
    </source>
</evidence>
<dbReference type="RefSeq" id="WP_086637206.1">
    <property type="nucleotide sequence ID" value="NZ_MRZU01000003.1"/>
</dbReference>
<protein>
    <submittedName>
        <fullName evidence="7">Multisubunit Na+/H+ antiporter MnhE subunit</fullName>
    </submittedName>
</protein>
<dbReference type="PANTHER" id="PTHR34584">
    <property type="entry name" value="NA(+)/H(+) ANTIPORTER SUBUNIT E1"/>
    <property type="match status" value="1"/>
</dbReference>
<keyword evidence="2" id="KW-1003">Cell membrane</keyword>
<keyword evidence="3 6" id="KW-0812">Transmembrane</keyword>
<gene>
    <name evidence="7" type="ORF">AMET1_0829</name>
</gene>
<feature type="transmembrane region" description="Helical" evidence="6">
    <location>
        <begin position="31"/>
        <end position="48"/>
    </location>
</feature>
<dbReference type="AlphaFoldDB" id="A0A1Y3GIE6"/>
<comment type="subcellular location">
    <subcellularLocation>
        <location evidence="1">Cell membrane</location>
        <topology evidence="1">Multi-pass membrane protein</topology>
    </subcellularLocation>
</comment>
<keyword evidence="4 6" id="KW-1133">Transmembrane helix</keyword>
<evidence type="ECO:0000256" key="6">
    <source>
        <dbReference type="SAM" id="Phobius"/>
    </source>
</evidence>
<dbReference type="PANTHER" id="PTHR34584:SF1">
    <property type="entry name" value="NA(+)_H(+) ANTIPORTER SUBUNIT E1"/>
    <property type="match status" value="1"/>
</dbReference>
<proteinExistence type="predicted"/>
<reference evidence="7 8" key="1">
    <citation type="submission" date="2016-12" db="EMBL/GenBank/DDBJ databases">
        <title>Discovery of methanogenic haloarchaea.</title>
        <authorList>
            <person name="Sorokin D.Y."/>
            <person name="Makarova K.S."/>
            <person name="Abbas B."/>
            <person name="Ferrer M."/>
            <person name="Golyshin P.N."/>
        </authorList>
    </citation>
    <scope>NUCLEOTIDE SEQUENCE [LARGE SCALE GENOMIC DNA]</scope>
    <source>
        <strain evidence="7">AMET1</strain>
    </source>
</reference>
<keyword evidence="8" id="KW-1185">Reference proteome</keyword>
<evidence type="ECO:0000256" key="3">
    <source>
        <dbReference type="ARBA" id="ARBA00022692"/>
    </source>
</evidence>
<accession>A0A1Y3GIE6</accession>
<evidence type="ECO:0000256" key="4">
    <source>
        <dbReference type="ARBA" id="ARBA00022989"/>
    </source>
</evidence>
<dbReference type="EMBL" id="MRZU01000003">
    <property type="protein sequence ID" value="OUJ19176.1"/>
    <property type="molecule type" value="Genomic_DNA"/>
</dbReference>
<evidence type="ECO:0000256" key="1">
    <source>
        <dbReference type="ARBA" id="ARBA00004651"/>
    </source>
</evidence>
<evidence type="ECO:0000256" key="2">
    <source>
        <dbReference type="ARBA" id="ARBA00022475"/>
    </source>
</evidence>
<dbReference type="InterPro" id="IPR002758">
    <property type="entry name" value="Cation_antiport_E"/>
</dbReference>
<keyword evidence="5 6" id="KW-0472">Membrane</keyword>
<evidence type="ECO:0000313" key="7">
    <source>
        <dbReference type="EMBL" id="OUJ19176.1"/>
    </source>
</evidence>
<sequence length="169" mass="19509">MEKTNKSISGFLVTFLALMGFWLLLSGYYDFAHIFMGVIASLLIAYITHDLFIRRRDITGLPTEIFRFSRYILWHFIQIVKANINVAKIVLNPELPISPKFVKHSPEIESDMAITVFGNSITLTPGTLTVSIDENREMHIHCLAEHHYDDLVESGMEDRVRHIFREGDR</sequence>